<name>A0ABU5ZIC7_9BACL</name>
<comment type="caution">
    <text evidence="5">The sequence shown here is derived from an EMBL/GenBank/DDBJ whole genome shotgun (WGS) entry which is preliminary data.</text>
</comment>
<dbReference type="GO" id="GO:0004795">
    <property type="term" value="F:threonine synthase activity"/>
    <property type="evidence" value="ECO:0007669"/>
    <property type="project" value="UniProtKB-EC"/>
</dbReference>
<dbReference type="InterPro" id="IPR036052">
    <property type="entry name" value="TrpB-like_PALP_sf"/>
</dbReference>
<keyword evidence="3 5" id="KW-0456">Lyase</keyword>
<dbReference type="SUPFAM" id="SSF53686">
    <property type="entry name" value="Tryptophan synthase beta subunit-like PLP-dependent enzymes"/>
    <property type="match status" value="1"/>
</dbReference>
<evidence type="ECO:0000256" key="1">
    <source>
        <dbReference type="ARBA" id="ARBA00001933"/>
    </source>
</evidence>
<gene>
    <name evidence="5" type="ORF">VF724_08200</name>
</gene>
<evidence type="ECO:0000256" key="2">
    <source>
        <dbReference type="ARBA" id="ARBA00022898"/>
    </source>
</evidence>
<reference evidence="5" key="1">
    <citation type="submission" date="2023-12" db="EMBL/GenBank/DDBJ databases">
        <title>Fervidustalea candida gen. nov., sp. nov., a novel member of the family Paenibacillaceae isolated from a geothermal area.</title>
        <authorList>
            <person name="Li W.-J."/>
            <person name="Jiao J.-Y."/>
            <person name="Chen Y."/>
        </authorList>
    </citation>
    <scope>NUCLEOTIDE SEQUENCE</scope>
    <source>
        <strain evidence="5">SYSU GA230002</strain>
    </source>
</reference>
<comment type="cofactor">
    <cofactor evidence="1">
        <name>pyridoxal 5'-phosphate</name>
        <dbReference type="ChEBI" id="CHEBI:597326"/>
    </cofactor>
</comment>
<dbReference type="InterPro" id="IPR050147">
    <property type="entry name" value="Ser/Thr_Dehydratase"/>
</dbReference>
<dbReference type="EMBL" id="JAYJLD010000009">
    <property type="protein sequence ID" value="MEB3101642.1"/>
    <property type="molecule type" value="Genomic_DNA"/>
</dbReference>
<dbReference type="InterPro" id="IPR000634">
    <property type="entry name" value="Ser/Thr_deHydtase_PyrdxlP-BS"/>
</dbReference>
<keyword evidence="6" id="KW-1185">Reference proteome</keyword>
<protein>
    <submittedName>
        <fullName evidence="5">Threonine synthase</fullName>
        <ecNumber evidence="5">4.2.3.1</ecNumber>
    </submittedName>
</protein>
<evidence type="ECO:0000259" key="4">
    <source>
        <dbReference type="Pfam" id="PF00291"/>
    </source>
</evidence>
<dbReference type="RefSeq" id="WP_371753761.1">
    <property type="nucleotide sequence ID" value="NZ_JAYJLD010000009.1"/>
</dbReference>
<dbReference type="Gene3D" id="3.40.50.1100">
    <property type="match status" value="2"/>
</dbReference>
<dbReference type="EC" id="4.2.3.1" evidence="5"/>
<keyword evidence="2" id="KW-0663">Pyridoxal phosphate</keyword>
<dbReference type="CDD" id="cd01563">
    <property type="entry name" value="Thr-synth_1"/>
    <property type="match status" value="1"/>
</dbReference>
<accession>A0ABU5ZIC7</accession>
<dbReference type="PANTHER" id="PTHR48078:SF6">
    <property type="entry name" value="L-THREONINE DEHYDRATASE CATABOLIC TDCB"/>
    <property type="match status" value="1"/>
</dbReference>
<dbReference type="PANTHER" id="PTHR48078">
    <property type="entry name" value="THREONINE DEHYDRATASE, MITOCHONDRIAL-RELATED"/>
    <property type="match status" value="1"/>
</dbReference>
<feature type="domain" description="Tryptophan synthase beta chain-like PALP" evidence="4">
    <location>
        <begin position="71"/>
        <end position="380"/>
    </location>
</feature>
<dbReference type="NCBIfam" id="NF006050">
    <property type="entry name" value="PRK08197.1"/>
    <property type="match status" value="1"/>
</dbReference>
<dbReference type="PROSITE" id="PS00165">
    <property type="entry name" value="DEHYDRATASE_SER_THR"/>
    <property type="match status" value="1"/>
</dbReference>
<evidence type="ECO:0000313" key="5">
    <source>
        <dbReference type="EMBL" id="MEB3101642.1"/>
    </source>
</evidence>
<proteinExistence type="predicted"/>
<dbReference type="Pfam" id="PF00291">
    <property type="entry name" value="PALP"/>
    <property type="match status" value="1"/>
</dbReference>
<evidence type="ECO:0000256" key="3">
    <source>
        <dbReference type="ARBA" id="ARBA00023239"/>
    </source>
</evidence>
<dbReference type="InterPro" id="IPR001926">
    <property type="entry name" value="TrpB-like_PALP"/>
</dbReference>
<dbReference type="Proteomes" id="UP001310386">
    <property type="component" value="Unassembled WGS sequence"/>
</dbReference>
<evidence type="ECO:0000313" key="6">
    <source>
        <dbReference type="Proteomes" id="UP001310386"/>
    </source>
</evidence>
<organism evidence="5 6">
    <name type="scientific">Ferviditalea candida</name>
    <dbReference type="NCBI Taxonomy" id="3108399"/>
    <lineage>
        <taxon>Bacteria</taxon>
        <taxon>Bacillati</taxon>
        <taxon>Bacillota</taxon>
        <taxon>Bacilli</taxon>
        <taxon>Bacillales</taxon>
        <taxon>Paenibacillaceae</taxon>
        <taxon>Ferviditalea</taxon>
    </lineage>
</organism>
<sequence>MGDCWLKCNLCAKTAPLDTMKGKCECGGTLLVEYDLEKVKTTFTPENLQHRLHNMWRYHDLLPVRNEASRISLGEGCTPLLRMNAAEAHLPLKELWIKREDQNPTGSFKARGMSMAVSLLHERGISKAAVNSNGNAASALAAYAARAGIEAYVFVPMDCPPLIVEECMQYGAHTCLVDGLIHDAGRIVEEGKAEQHWFNVGTLKEPGRVEGKKTMGLELAEQFGWRLPDVIVYPTGGGSGVIGIWKAFRELREMGLIQGEVPRFVSVQEEGCKPIVDHFEELAAVRHGRVHSPAESEVTSKPTGMRVPSPPDPQLLVSILREMNGTAVAVTSEEIEDAAKRLGAWGISAAPEGAATWAGLIRLCDEGSIHSEDRVVLFNTAHALKYLQVSTPNPMHIVKDYPEWRTLIR</sequence>